<dbReference type="Gene3D" id="3.10.129.10">
    <property type="entry name" value="Hotdog Thioesterase"/>
    <property type="match status" value="1"/>
</dbReference>
<evidence type="ECO:0000259" key="3">
    <source>
        <dbReference type="Pfam" id="PF03061"/>
    </source>
</evidence>
<accession>A0ABT4MS85</accession>
<dbReference type="InterPro" id="IPR003736">
    <property type="entry name" value="PAAI_dom"/>
</dbReference>
<reference evidence="4" key="1">
    <citation type="submission" date="2022-12" db="EMBL/GenBank/DDBJ databases">
        <authorList>
            <person name="Krivoruchko A.V."/>
            <person name="Elkin A."/>
        </authorList>
    </citation>
    <scope>NUCLEOTIDE SEQUENCE</scope>
    <source>
        <strain evidence="4">IEGM 1388</strain>
    </source>
</reference>
<gene>
    <name evidence="4" type="ORF">O4213_07680</name>
</gene>
<dbReference type="NCBIfam" id="TIGR00369">
    <property type="entry name" value="unchar_dom_1"/>
    <property type="match status" value="1"/>
</dbReference>
<keyword evidence="5" id="KW-1185">Reference proteome</keyword>
<feature type="domain" description="Thioesterase" evidence="3">
    <location>
        <begin position="96"/>
        <end position="172"/>
    </location>
</feature>
<comment type="caution">
    <text evidence="4">The sequence shown here is derived from an EMBL/GenBank/DDBJ whole genome shotgun (WGS) entry which is preliminary data.</text>
</comment>
<dbReference type="InterPro" id="IPR039298">
    <property type="entry name" value="ACOT13"/>
</dbReference>
<dbReference type="EMBL" id="JAPWIE010000002">
    <property type="protein sequence ID" value="MCZ4549858.1"/>
    <property type="molecule type" value="Genomic_DNA"/>
</dbReference>
<name>A0ABT4MS85_GORRU</name>
<evidence type="ECO:0000313" key="4">
    <source>
        <dbReference type="EMBL" id="MCZ4549858.1"/>
    </source>
</evidence>
<keyword evidence="2" id="KW-0378">Hydrolase</keyword>
<organism evidence="4 5">
    <name type="scientific">Gordonia rubripertincta</name>
    <name type="common">Rhodococcus corallinus</name>
    <dbReference type="NCBI Taxonomy" id="36822"/>
    <lineage>
        <taxon>Bacteria</taxon>
        <taxon>Bacillati</taxon>
        <taxon>Actinomycetota</taxon>
        <taxon>Actinomycetes</taxon>
        <taxon>Mycobacteriales</taxon>
        <taxon>Gordoniaceae</taxon>
        <taxon>Gordonia</taxon>
    </lineage>
</organism>
<evidence type="ECO:0000313" key="5">
    <source>
        <dbReference type="Proteomes" id="UP001067235"/>
    </source>
</evidence>
<proteinExistence type="inferred from homology"/>
<dbReference type="CDD" id="cd03443">
    <property type="entry name" value="PaaI_thioesterase"/>
    <property type="match status" value="1"/>
</dbReference>
<dbReference type="PANTHER" id="PTHR21660">
    <property type="entry name" value="THIOESTERASE SUPERFAMILY MEMBER-RELATED"/>
    <property type="match status" value="1"/>
</dbReference>
<sequence length="186" mass="19398">MSIDQAQPVSGDAVDAAIAGIDWGKARHREVTWHDPAIPAQVATKLSGIDYMHALADGRIPAPPIVGLMDARLTSVTPGAAEFTLTPNESHFNPIGAVHGGIICTLLDSAAGCAVHTTLPQGVGYTSVEIKVNFMRGTTLDSGDLIARGWVKKAGRRVAFAEAEITDSLGKTVATASTSLLVFEVP</sequence>
<dbReference type="InterPro" id="IPR029069">
    <property type="entry name" value="HotDog_dom_sf"/>
</dbReference>
<dbReference type="RefSeq" id="WP_084839496.1">
    <property type="nucleotide sequence ID" value="NZ_JAPWIE010000002.1"/>
</dbReference>
<dbReference type="PANTHER" id="PTHR21660:SF1">
    <property type="entry name" value="ACYL-COENZYME A THIOESTERASE 13"/>
    <property type="match status" value="1"/>
</dbReference>
<protein>
    <submittedName>
        <fullName evidence="4">PaaI family thioesterase</fullName>
    </submittedName>
</protein>
<dbReference type="Proteomes" id="UP001067235">
    <property type="component" value="Unassembled WGS sequence"/>
</dbReference>
<comment type="similarity">
    <text evidence="1">Belongs to the thioesterase PaaI family.</text>
</comment>
<dbReference type="Pfam" id="PF03061">
    <property type="entry name" value="4HBT"/>
    <property type="match status" value="1"/>
</dbReference>
<dbReference type="InterPro" id="IPR006683">
    <property type="entry name" value="Thioestr_dom"/>
</dbReference>
<evidence type="ECO:0000256" key="2">
    <source>
        <dbReference type="ARBA" id="ARBA00022801"/>
    </source>
</evidence>
<dbReference type="SUPFAM" id="SSF54637">
    <property type="entry name" value="Thioesterase/thiol ester dehydrase-isomerase"/>
    <property type="match status" value="1"/>
</dbReference>
<evidence type="ECO:0000256" key="1">
    <source>
        <dbReference type="ARBA" id="ARBA00008324"/>
    </source>
</evidence>